<dbReference type="Proteomes" id="UP000239899">
    <property type="component" value="Unassembled WGS sequence"/>
</dbReference>
<dbReference type="PROSITE" id="PS50088">
    <property type="entry name" value="ANK_REPEAT"/>
    <property type="match status" value="7"/>
</dbReference>
<evidence type="ECO:0000256" key="3">
    <source>
        <dbReference type="ARBA" id="ARBA00022676"/>
    </source>
</evidence>
<evidence type="ECO:0000313" key="12">
    <source>
        <dbReference type="EMBL" id="PRW33536.1"/>
    </source>
</evidence>
<dbReference type="InterPro" id="IPR002110">
    <property type="entry name" value="Ankyrin_rpt"/>
</dbReference>
<name>A0A2P6TGZ6_CHLSO</name>
<feature type="transmembrane region" description="Helical" evidence="10">
    <location>
        <begin position="1084"/>
        <end position="1105"/>
    </location>
</feature>
<keyword evidence="6 10" id="KW-1133">Transmembrane helix</keyword>
<dbReference type="STRING" id="3076.A0A2P6TGZ6"/>
<organism evidence="12 13">
    <name type="scientific">Chlorella sorokiniana</name>
    <name type="common">Freshwater green alga</name>
    <dbReference type="NCBI Taxonomy" id="3076"/>
    <lineage>
        <taxon>Eukaryota</taxon>
        <taxon>Viridiplantae</taxon>
        <taxon>Chlorophyta</taxon>
        <taxon>core chlorophytes</taxon>
        <taxon>Trebouxiophyceae</taxon>
        <taxon>Chlorellales</taxon>
        <taxon>Chlorellaceae</taxon>
        <taxon>Chlorella clade</taxon>
        <taxon>Chlorella</taxon>
    </lineage>
</organism>
<feature type="transmembrane region" description="Helical" evidence="10">
    <location>
        <begin position="778"/>
        <end position="803"/>
    </location>
</feature>
<dbReference type="PANTHER" id="PTHR43867:SF2">
    <property type="entry name" value="CELLULOSE SYNTHASE CATALYTIC SUBUNIT A [UDP-FORMING]"/>
    <property type="match status" value="1"/>
</dbReference>
<keyword evidence="7 10" id="KW-0472">Membrane</keyword>
<dbReference type="InterPro" id="IPR036770">
    <property type="entry name" value="Ankyrin_rpt-contain_sf"/>
</dbReference>
<keyword evidence="8" id="KW-0040">ANK repeat</keyword>
<comment type="caution">
    <text evidence="12">The sequence shown here is derived from an EMBL/GenBank/DDBJ whole genome shotgun (WGS) entry which is preliminary data.</text>
</comment>
<dbReference type="PROSITE" id="PS50181">
    <property type="entry name" value="FBOX"/>
    <property type="match status" value="2"/>
</dbReference>
<evidence type="ECO:0000256" key="8">
    <source>
        <dbReference type="PROSITE-ProRule" id="PRU00023"/>
    </source>
</evidence>
<feature type="repeat" description="ANK" evidence="8">
    <location>
        <begin position="11"/>
        <end position="43"/>
    </location>
</feature>
<dbReference type="GO" id="GO:0016020">
    <property type="term" value="C:membrane"/>
    <property type="evidence" value="ECO:0007669"/>
    <property type="project" value="UniProtKB-SubCell"/>
</dbReference>
<dbReference type="Pfam" id="PF12796">
    <property type="entry name" value="Ank_2"/>
    <property type="match status" value="4"/>
</dbReference>
<feature type="compositionally biased region" description="Low complexity" evidence="9">
    <location>
        <begin position="237"/>
        <end position="252"/>
    </location>
</feature>
<dbReference type="SUPFAM" id="SSF52047">
    <property type="entry name" value="RNI-like"/>
    <property type="match status" value="1"/>
</dbReference>
<dbReference type="Pfam" id="PF12937">
    <property type="entry name" value="F-box-like"/>
    <property type="match status" value="2"/>
</dbReference>
<dbReference type="SMART" id="SM00256">
    <property type="entry name" value="FBOX"/>
    <property type="match status" value="2"/>
</dbReference>
<dbReference type="SMART" id="SM00248">
    <property type="entry name" value="ANK"/>
    <property type="match status" value="8"/>
</dbReference>
<dbReference type="InterPro" id="IPR001173">
    <property type="entry name" value="Glyco_trans_2-like"/>
</dbReference>
<evidence type="ECO:0000256" key="4">
    <source>
        <dbReference type="ARBA" id="ARBA00022679"/>
    </source>
</evidence>
<keyword evidence="3" id="KW-0328">Glycosyltransferase</keyword>
<feature type="repeat" description="ANK" evidence="8">
    <location>
        <begin position="77"/>
        <end position="109"/>
    </location>
</feature>
<feature type="repeat" description="ANK" evidence="8">
    <location>
        <begin position="44"/>
        <end position="76"/>
    </location>
</feature>
<proteinExistence type="predicted"/>
<feature type="repeat" description="ANK" evidence="8">
    <location>
        <begin position="559"/>
        <end position="591"/>
    </location>
</feature>
<feature type="compositionally biased region" description="Basic and acidic residues" evidence="9">
    <location>
        <begin position="501"/>
        <end position="515"/>
    </location>
</feature>
<dbReference type="PRINTS" id="PR01415">
    <property type="entry name" value="ANKYRIN"/>
</dbReference>
<feature type="region of interest" description="Disordered" evidence="9">
    <location>
        <begin position="1415"/>
        <end position="1437"/>
    </location>
</feature>
<dbReference type="PANTHER" id="PTHR43867">
    <property type="entry name" value="CELLULOSE SYNTHASE CATALYTIC SUBUNIT A [UDP-FORMING]"/>
    <property type="match status" value="1"/>
</dbReference>
<feature type="transmembrane region" description="Helical" evidence="10">
    <location>
        <begin position="1027"/>
        <end position="1048"/>
    </location>
</feature>
<dbReference type="SUPFAM" id="SSF53448">
    <property type="entry name" value="Nucleotide-diphospho-sugar transferases"/>
    <property type="match status" value="1"/>
</dbReference>
<feature type="transmembrane region" description="Helical" evidence="10">
    <location>
        <begin position="747"/>
        <end position="766"/>
    </location>
</feature>
<dbReference type="InterPro" id="IPR036047">
    <property type="entry name" value="F-box-like_dom_sf"/>
</dbReference>
<dbReference type="Pfam" id="PF13632">
    <property type="entry name" value="Glyco_trans_2_3"/>
    <property type="match status" value="1"/>
</dbReference>
<feature type="repeat" description="ANK" evidence="8">
    <location>
        <begin position="142"/>
        <end position="174"/>
    </location>
</feature>
<sequence>MGAALDCKDKQGRSPLHFAAANGRLPVVRHLWSRGAEVDAETPEGRTPLHLAALGGHAEVATFLLQKSAWAEAYDAADDTPLHLAAKHGHTAVMEALLRHGAKAGAKNKQGLTAMACALVGGHVAAAKLLQGWGASLADRPHGYSLLHLTAGVGALASVTFLLETGANANEHGNAEGVTPLHSAALGGCVRCAQALLDAGADPALTDAEGRLPAELAAPQDERMRELLKTKGRSKAKPAAAAAAKAGSTPATQSAQEQFRALPKAEQLAKVGRWALLEGEDLAAALQHYPAAAAEEVMARIEHLQAARRLLNIQKAMAALHSDEDFQADIAQARVREAIDSIRADTGKYEHYAADPQVLAVLQKMRRIHGVAQANGQRTVGIEDMLAKPGQAKQDEERQLAIEAGCNAHLAAAAAAAACGAGEDAAAAAKAAFDAAFAAAKEAALQKWQAAKSSDGAEAGSGGGQSAKLAAAEGSAASILRRRGGQSAGAAAGGREAEDEAAAKELEERERRKEAEEDENVPEWMRGEFSWRKVWTEVWRQTQMALLMLALFMLGAWVDGFTALAAAACQGQAGAAVWLLQHGASLDAQKNDSWHDTVLHYAAGSGSLACVEALLAFGADPAAKNKLGATPADVAKKAGHPAVANLLAAVAEGQQAAPSREAVVARLAAAEAAERLGGEAAPGVTAKVSLAGAGSSSRKTAPAVAGKGSTQLARSAAQEEMAAARALTKRAFYGLGTGGTVPRRRLWLFRLLGVAAQLLGIVYISWRALRTLRHGWGLAYSLPIWLAEVAGWLLSNCLILGLWSQASGQQAALCRVHRPERLLHTMIPEPEYPSVDVYVVTYSAGNINSCLLKEGRSRSEYVLVLDSDMIVHPDFLERTLGHFYERRPSADSKGISLSGQPGAGTQWVPKRNLAFLQTPQDFYNVEPDDPLVHLSRFFYGPALQGRDGIGAAPCCGTGVVFRRDVLVSVGGQAYGSITEDYNSSMVILSNGFATMYLNERLSVGLAPEAIQDVLAQRLRWSMGALQVMLRNCPLFVPGLTVAQSLLFFDAAGHNFLAIPTFLFATVPLVYLAAHQSPMDCRNMVEFCAFFSCWYLVNRLMLWHGYSGAAGGVRELWTSMHCHCWMAPNNLLAVWRVLFADNALVRWLFRTEIAFKVTRKDLNAEDSLWTALCAALRVLWPHLLYVLAFLATIAVFAFRAVVEDYSAPDTVAYIGSFGWVLMVLLCLYPPLLTLLPREETAQGWKVAWHPFTQAHGNGSGSRVASGGLEAGGSGLRGMLRGMTPRFSSTGSQEQAEDLLVDELAAEAATDAAATAGSAAGPLGLADPAPQAAAAAASLAEAAATLAGPTGSCLERGETMVVPVAPASLYEHTLLARPNFDHRTAPVTSRMYILVHLAIFGALEPCKRPQLKLGWQRQPMAPRRRAAQPRRDRPGAGSAGIGCLPPELLLAVLANVPLAERHRSLALVCRQWAELVHGPALLASLDIQVGPARPQLRLGLLVEWLARRAAGHVRQLRLRLAAPDGSEGLPLYEDSEDNKQEFAATLAAAVTVLAGSLRELSLSTHNLPLPPLGPWLAPLSGLTSLEMACDRDNGTVVVSTPLHFLSGLRSLRLHAPCGQVAVQRWASLPPAITSLWMRSFCSDVPAQLTSLSGLRDLTIVGAFDTDSFEVLEALHSTLTALNLTVLDDMPDCLSRLTGLRSLTIDDCEGSLWEPDDSVLERALPQMQHLTAVYLFSGGLPDTPAALSSLQHLDTVCWSGWDNKPQPLPGGPWLARLRRLVLSCHFLSDAASLATLSGAQRLERLGIRDTCEFEHFSRGPNMRPEVKSYRDAEVAKIIAWTKKHTSLQLLALIKLSPRMARAAAAAQRSRPALCIPSPALARPAMKSAESPSGAAEPHQEATSLGSLPPDLLVAVFAQVPLEERHSSLALVCRQWAELVHSPALLASLNVSLVRTSRCLRSLALRLQPADLLPPLGPWLAPLSRLTSLEWDSTPLTVGGPLTCLASLQQLRLLSSTPHEQELVLQQGAAALPTMLTSLCLQGLKGGFPKQCVTLQRLQELILLHCSCSADSYGSLASLHGSLTALTLRICKSVPGCLGQMTALRSLGVEDANRPQRDDENIFDPAPGWLTGSDLKRWSRHCPTWST</sequence>
<dbReference type="OrthoDB" id="515479at2759"/>
<feature type="repeat" description="ANK" evidence="8">
    <location>
        <begin position="594"/>
        <end position="626"/>
    </location>
</feature>
<evidence type="ECO:0000256" key="10">
    <source>
        <dbReference type="SAM" id="Phobius"/>
    </source>
</evidence>
<dbReference type="InterPro" id="IPR032675">
    <property type="entry name" value="LRR_dom_sf"/>
</dbReference>
<evidence type="ECO:0000256" key="9">
    <source>
        <dbReference type="SAM" id="MobiDB-lite"/>
    </source>
</evidence>
<dbReference type="SUPFAM" id="SSF52058">
    <property type="entry name" value="L domain-like"/>
    <property type="match status" value="1"/>
</dbReference>
<feature type="transmembrane region" description="Helical" evidence="10">
    <location>
        <begin position="544"/>
        <end position="569"/>
    </location>
</feature>
<evidence type="ECO:0000256" key="7">
    <source>
        <dbReference type="ARBA" id="ARBA00023136"/>
    </source>
</evidence>
<comment type="subcellular location">
    <subcellularLocation>
        <location evidence="2">Cytoplasm</location>
        <location evidence="2">Cytoskeleton</location>
        <location evidence="2">Cilium axoneme</location>
    </subcellularLocation>
    <subcellularLocation>
        <location evidence="1">Membrane</location>
        <topology evidence="1">Multi-pass membrane protein</topology>
    </subcellularLocation>
</comment>
<dbReference type="Gene3D" id="1.20.1280.50">
    <property type="match status" value="1"/>
</dbReference>
<evidence type="ECO:0000256" key="2">
    <source>
        <dbReference type="ARBA" id="ARBA00004430"/>
    </source>
</evidence>
<feature type="region of interest" description="Disordered" evidence="9">
    <location>
        <begin position="231"/>
        <end position="256"/>
    </location>
</feature>
<evidence type="ECO:0000313" key="13">
    <source>
        <dbReference type="Proteomes" id="UP000239899"/>
    </source>
</evidence>
<evidence type="ECO:0000256" key="5">
    <source>
        <dbReference type="ARBA" id="ARBA00022692"/>
    </source>
</evidence>
<feature type="transmembrane region" description="Helical" evidence="10">
    <location>
        <begin position="1209"/>
        <end position="1230"/>
    </location>
</feature>
<evidence type="ECO:0000256" key="6">
    <source>
        <dbReference type="ARBA" id="ARBA00022989"/>
    </source>
</evidence>
<feature type="transmembrane region" description="Helical" evidence="10">
    <location>
        <begin position="1177"/>
        <end position="1197"/>
    </location>
</feature>
<dbReference type="SUPFAM" id="SSF81383">
    <property type="entry name" value="F-box domain"/>
    <property type="match status" value="2"/>
</dbReference>
<evidence type="ECO:0000259" key="11">
    <source>
        <dbReference type="PROSITE" id="PS50181"/>
    </source>
</evidence>
<feature type="domain" description="F-box" evidence="11">
    <location>
        <begin position="1436"/>
        <end position="1483"/>
    </location>
</feature>
<gene>
    <name evidence="12" type="ORF">C2E21_7649</name>
</gene>
<dbReference type="GO" id="GO:0016757">
    <property type="term" value="F:glycosyltransferase activity"/>
    <property type="evidence" value="ECO:0007669"/>
    <property type="project" value="UniProtKB-KW"/>
</dbReference>
<reference evidence="12 13" key="1">
    <citation type="journal article" date="2018" name="Plant J.">
        <title>Genome sequences of Chlorella sorokiniana UTEX 1602 and Micractinium conductrix SAG 241.80: implications to maltose excretion by a green alga.</title>
        <authorList>
            <person name="Arriola M.B."/>
            <person name="Velmurugan N."/>
            <person name="Zhang Y."/>
            <person name="Plunkett M.H."/>
            <person name="Hondzo H."/>
            <person name="Barney B.M."/>
        </authorList>
    </citation>
    <scope>NUCLEOTIDE SEQUENCE [LARGE SCALE GENOMIC DNA]</scope>
    <source>
        <strain evidence="13">UTEX 1602</strain>
    </source>
</reference>
<dbReference type="InterPro" id="IPR001810">
    <property type="entry name" value="F-box_dom"/>
</dbReference>
<dbReference type="InterPro" id="IPR029044">
    <property type="entry name" value="Nucleotide-diphossugar_trans"/>
</dbReference>
<feature type="region of interest" description="Disordered" evidence="9">
    <location>
        <begin position="487"/>
        <end position="521"/>
    </location>
</feature>
<evidence type="ECO:0000256" key="1">
    <source>
        <dbReference type="ARBA" id="ARBA00004141"/>
    </source>
</evidence>
<keyword evidence="13" id="KW-1185">Reference proteome</keyword>
<dbReference type="GO" id="GO:0005930">
    <property type="term" value="C:axoneme"/>
    <property type="evidence" value="ECO:0007669"/>
    <property type="project" value="UniProtKB-SubCell"/>
</dbReference>
<feature type="domain" description="F-box" evidence="11">
    <location>
        <begin position="1898"/>
        <end position="1945"/>
    </location>
</feature>
<protein>
    <submittedName>
        <fullName evidence="12">Cellulose synthase</fullName>
    </submittedName>
</protein>
<dbReference type="Gene3D" id="3.90.550.10">
    <property type="entry name" value="Spore Coat Polysaccharide Biosynthesis Protein SpsA, Chain A"/>
    <property type="match status" value="1"/>
</dbReference>
<dbReference type="InterPro" id="IPR050321">
    <property type="entry name" value="Glycosyltr_2/OpgH_subfam"/>
</dbReference>
<dbReference type="SUPFAM" id="SSF48403">
    <property type="entry name" value="Ankyrin repeat"/>
    <property type="match status" value="2"/>
</dbReference>
<dbReference type="Gene3D" id="3.80.10.10">
    <property type="entry name" value="Ribonuclease Inhibitor"/>
    <property type="match status" value="2"/>
</dbReference>
<dbReference type="EMBL" id="LHPG02000016">
    <property type="protein sequence ID" value="PRW33536.1"/>
    <property type="molecule type" value="Genomic_DNA"/>
</dbReference>
<dbReference type="Gene3D" id="1.25.40.20">
    <property type="entry name" value="Ankyrin repeat-containing domain"/>
    <property type="match status" value="4"/>
</dbReference>
<feature type="transmembrane region" description="Helical" evidence="10">
    <location>
        <begin position="1054"/>
        <end position="1072"/>
    </location>
</feature>
<dbReference type="PROSITE" id="PS50297">
    <property type="entry name" value="ANK_REP_REGION"/>
    <property type="match status" value="6"/>
</dbReference>
<keyword evidence="5 10" id="KW-0812">Transmembrane</keyword>
<keyword evidence="4" id="KW-0808">Transferase</keyword>
<accession>A0A2P6TGZ6</accession>
<feature type="repeat" description="ANK" evidence="8">
    <location>
        <begin position="176"/>
        <end position="208"/>
    </location>
</feature>